<feature type="compositionally biased region" description="Acidic residues" evidence="3">
    <location>
        <begin position="758"/>
        <end position="796"/>
    </location>
</feature>
<dbReference type="InterPro" id="IPR036412">
    <property type="entry name" value="HAD-like_sf"/>
</dbReference>
<evidence type="ECO:0000313" key="6">
    <source>
        <dbReference type="Proteomes" id="UP000799441"/>
    </source>
</evidence>
<dbReference type="InterPro" id="IPR031355">
    <property type="entry name" value="YBL010C/LAA2-like"/>
</dbReference>
<dbReference type="AlphaFoldDB" id="A0A9P4ULS8"/>
<dbReference type="Pfam" id="PF17104">
    <property type="entry name" value="YBL010C_LAA2"/>
    <property type="match status" value="1"/>
</dbReference>
<dbReference type="Pfam" id="PF08235">
    <property type="entry name" value="LNS2"/>
    <property type="match status" value="1"/>
</dbReference>
<reference evidence="5" key="1">
    <citation type="journal article" date="2020" name="Stud. Mycol.">
        <title>101 Dothideomycetes genomes: a test case for predicting lifestyles and emergence of pathogens.</title>
        <authorList>
            <person name="Haridas S."/>
            <person name="Albert R."/>
            <person name="Binder M."/>
            <person name="Bloem J."/>
            <person name="Labutti K."/>
            <person name="Salamov A."/>
            <person name="Andreopoulos B."/>
            <person name="Baker S."/>
            <person name="Barry K."/>
            <person name="Bills G."/>
            <person name="Bluhm B."/>
            <person name="Cannon C."/>
            <person name="Castanera R."/>
            <person name="Culley D."/>
            <person name="Daum C."/>
            <person name="Ezra D."/>
            <person name="Gonzalez J."/>
            <person name="Henrissat B."/>
            <person name="Kuo A."/>
            <person name="Liang C."/>
            <person name="Lipzen A."/>
            <person name="Lutzoni F."/>
            <person name="Magnuson J."/>
            <person name="Mondo S."/>
            <person name="Nolan M."/>
            <person name="Ohm R."/>
            <person name="Pangilinan J."/>
            <person name="Park H.-J."/>
            <person name="Ramirez L."/>
            <person name="Alfaro M."/>
            <person name="Sun H."/>
            <person name="Tritt A."/>
            <person name="Yoshinaga Y."/>
            <person name="Zwiers L.-H."/>
            <person name="Turgeon B."/>
            <person name="Goodwin S."/>
            <person name="Spatafora J."/>
            <person name="Crous P."/>
            <person name="Grigoriev I."/>
        </authorList>
    </citation>
    <scope>NUCLEOTIDE SEQUENCE</scope>
    <source>
        <strain evidence="5">CBS 116435</strain>
    </source>
</reference>
<feature type="region of interest" description="Disordered" evidence="3">
    <location>
        <begin position="372"/>
        <end position="416"/>
    </location>
</feature>
<name>A0A9P4ULS8_9PEZI</name>
<feature type="compositionally biased region" description="Polar residues" evidence="3">
    <location>
        <begin position="160"/>
        <end position="169"/>
    </location>
</feature>
<keyword evidence="2" id="KW-0597">Phosphoprotein</keyword>
<comment type="similarity">
    <text evidence="1">Belongs to the lipin family.</text>
</comment>
<gene>
    <name evidence="5" type="ORF">K431DRAFT_226501</name>
</gene>
<comment type="caution">
    <text evidence="5">The sequence shown here is derived from an EMBL/GenBank/DDBJ whole genome shotgun (WGS) entry which is preliminary data.</text>
</comment>
<dbReference type="InterPro" id="IPR057124">
    <property type="entry name" value="Ned1-like_M"/>
</dbReference>
<protein>
    <submittedName>
        <fullName evidence="5">LNS2-domain-containing protein</fullName>
    </submittedName>
</protein>
<dbReference type="OrthoDB" id="4567at2759"/>
<feature type="region of interest" description="Disordered" evidence="3">
    <location>
        <begin position="225"/>
        <end position="260"/>
    </location>
</feature>
<dbReference type="InterPro" id="IPR007651">
    <property type="entry name" value="Lipin_N"/>
</dbReference>
<dbReference type="Pfam" id="PF24565">
    <property type="entry name" value="Ned1_M"/>
    <property type="match status" value="1"/>
</dbReference>
<dbReference type="GO" id="GO:0019432">
    <property type="term" value="P:triglyceride biosynthetic process"/>
    <property type="evidence" value="ECO:0007669"/>
    <property type="project" value="TreeGrafter"/>
</dbReference>
<dbReference type="InterPro" id="IPR013209">
    <property type="entry name" value="LNS2"/>
</dbReference>
<dbReference type="Proteomes" id="UP000799441">
    <property type="component" value="Unassembled WGS sequence"/>
</dbReference>
<dbReference type="FunFam" id="3.40.50.1000:FF:000063">
    <property type="entry name" value="Nuclear elongation and deformation protein"/>
    <property type="match status" value="1"/>
</dbReference>
<dbReference type="PANTHER" id="PTHR12181">
    <property type="entry name" value="LIPIN"/>
    <property type="match status" value="1"/>
</dbReference>
<evidence type="ECO:0000313" key="5">
    <source>
        <dbReference type="EMBL" id="KAF2720462.1"/>
    </source>
</evidence>
<dbReference type="SMART" id="SM00775">
    <property type="entry name" value="LNS2"/>
    <property type="match status" value="1"/>
</dbReference>
<evidence type="ECO:0000256" key="2">
    <source>
        <dbReference type="ARBA" id="ARBA00022553"/>
    </source>
</evidence>
<dbReference type="GO" id="GO:0008195">
    <property type="term" value="F:phosphatidate phosphatase activity"/>
    <property type="evidence" value="ECO:0007669"/>
    <property type="project" value="TreeGrafter"/>
</dbReference>
<dbReference type="GO" id="GO:0005634">
    <property type="term" value="C:nucleus"/>
    <property type="evidence" value="ECO:0007669"/>
    <property type="project" value="TreeGrafter"/>
</dbReference>
<feature type="compositionally biased region" description="Polar residues" evidence="3">
    <location>
        <begin position="100"/>
        <end position="110"/>
    </location>
</feature>
<dbReference type="GO" id="GO:0009062">
    <property type="term" value="P:fatty acid catabolic process"/>
    <property type="evidence" value="ECO:0007669"/>
    <property type="project" value="TreeGrafter"/>
</dbReference>
<feature type="compositionally biased region" description="Acidic residues" evidence="3">
    <location>
        <begin position="711"/>
        <end position="720"/>
    </location>
</feature>
<evidence type="ECO:0000256" key="3">
    <source>
        <dbReference type="SAM" id="MobiDB-lite"/>
    </source>
</evidence>
<feature type="region of interest" description="Disordered" evidence="3">
    <location>
        <begin position="100"/>
        <end position="196"/>
    </location>
</feature>
<dbReference type="PANTHER" id="PTHR12181:SF12">
    <property type="entry name" value="PHOSPHATIDATE PHOSPHATASE"/>
    <property type="match status" value="1"/>
</dbReference>
<proteinExistence type="inferred from homology"/>
<dbReference type="SUPFAM" id="SSF56784">
    <property type="entry name" value="HAD-like"/>
    <property type="match status" value="1"/>
</dbReference>
<evidence type="ECO:0000259" key="4">
    <source>
        <dbReference type="SMART" id="SM00775"/>
    </source>
</evidence>
<keyword evidence="6" id="KW-1185">Reference proteome</keyword>
<dbReference type="InterPro" id="IPR026058">
    <property type="entry name" value="LIPIN"/>
</dbReference>
<feature type="region of interest" description="Disordered" evidence="3">
    <location>
        <begin position="590"/>
        <end position="611"/>
    </location>
</feature>
<feature type="region of interest" description="Disordered" evidence="3">
    <location>
        <begin position="746"/>
        <end position="839"/>
    </location>
</feature>
<sequence length="839" mass="91006">MQYVRSIIPGSVSRTWNSINPATLSGAIDVIVVEQDDGSLASSPFHIRFGKFSLLRPYEKKVVFKVNGQEQSFPMKLGEGGEAFFVFETFERVPEGLQTSPLASPVLQPTRTRDTDEGRPITPSLQEPEPDFALEGVEGMGSDRRHHSRSATEAIPISSAAANHRSNSDFAGRLTPLSTSPNETADKSDSGDPISFTRGQVAHLERADTDSAVPIARELISKSFDTSAPFSDHGRPSSPIRTRTDTSIRSSSPPPLSKEDAVSRAINLSKKLWTSNIPTQVTDSGDLMLDMTGYKSSENEALRAEVIARQLLAEEIDGPYDIGALIGADEKGNLWIYSSEEAKEAAGRRAAQSALGAYNPVGYASTDALSDPGYHSDDASSEASSKFANHHLRRDSDSAVGIPSSPSSAGLGEVAGDPNRNYAKTLRLTSEQLKSMDLRPGANQMTFSVNRATCGATLWYWKYDVPIVISDIDGTITKSDALGHVLTMIGRDWTHQGVAKLYTEISANGYNFLYLTSRSVGQADTTRAYLDGVAQEGGYRLPKGPVILSPDRTIAALRREIYLRKPEVFKMACLRDIMALFAGRTPDTHSSQEAGLLNPTYPEEPSSLGANRGRGGSPFYAGFGNRLTDALSYRSVNIPSTRIFTINSNSEVSLDLLSLNKYKTGYASMREIVDHFFPPVGLLVKGGGEEFTDFNYWREQPLDVIDFTDSESEASDDDQLDGGPLGPGVVGGTETILSEDEGMADSYYMDEGGRPSLEDAETHDDEDDDFGDDFDEFAEGGGEGGDDDFGDFDDGFQEQSEIQPEEPQPPPQAPAPHFLSSLVSSQPPAVILRDRSKVS</sequence>
<organism evidence="5 6">
    <name type="scientific">Polychaeton citri CBS 116435</name>
    <dbReference type="NCBI Taxonomy" id="1314669"/>
    <lineage>
        <taxon>Eukaryota</taxon>
        <taxon>Fungi</taxon>
        <taxon>Dikarya</taxon>
        <taxon>Ascomycota</taxon>
        <taxon>Pezizomycotina</taxon>
        <taxon>Dothideomycetes</taxon>
        <taxon>Dothideomycetidae</taxon>
        <taxon>Capnodiales</taxon>
        <taxon>Capnodiaceae</taxon>
        <taxon>Polychaeton</taxon>
    </lineage>
</organism>
<dbReference type="Pfam" id="PF04571">
    <property type="entry name" value="Lipin_N"/>
    <property type="match status" value="1"/>
</dbReference>
<dbReference type="InterPro" id="IPR031315">
    <property type="entry name" value="LNS2/PITP"/>
</dbReference>
<feature type="compositionally biased region" description="Low complexity" evidence="3">
    <location>
        <begin position="236"/>
        <end position="251"/>
    </location>
</feature>
<accession>A0A9P4ULS8</accession>
<evidence type="ECO:0000256" key="1">
    <source>
        <dbReference type="ARBA" id="ARBA00005476"/>
    </source>
</evidence>
<feature type="region of interest" description="Disordered" evidence="3">
    <location>
        <begin position="711"/>
        <end position="733"/>
    </location>
</feature>
<feature type="domain" description="LNS2/PITP" evidence="4">
    <location>
        <begin position="467"/>
        <end position="655"/>
    </location>
</feature>
<dbReference type="EMBL" id="MU003799">
    <property type="protein sequence ID" value="KAF2720462.1"/>
    <property type="molecule type" value="Genomic_DNA"/>
</dbReference>